<gene>
    <name evidence="1" type="ORF">HNQ72_006061</name>
</gene>
<dbReference type="EMBL" id="JACHEG010000016">
    <property type="protein sequence ID" value="MBB6166210.1"/>
    <property type="molecule type" value="Genomic_DNA"/>
</dbReference>
<protein>
    <submittedName>
        <fullName evidence="1">Uncharacterized protein</fullName>
    </submittedName>
</protein>
<organism evidence="1 2">
    <name type="scientific">Rhizobium wenxiniae</name>
    <dbReference type="NCBI Taxonomy" id="1737357"/>
    <lineage>
        <taxon>Bacteria</taxon>
        <taxon>Pseudomonadati</taxon>
        <taxon>Pseudomonadota</taxon>
        <taxon>Alphaproteobacteria</taxon>
        <taxon>Hyphomicrobiales</taxon>
        <taxon>Rhizobiaceae</taxon>
        <taxon>Rhizobium/Agrobacterium group</taxon>
        <taxon>Rhizobium</taxon>
    </lineage>
</organism>
<name>A0A7X0D328_9HYPH</name>
<sequence>MNYTPRRSADELFRSPNVVAGSDAEKLANLRKVMQLRKRELRDTERIRAAARGQVQSTFENRRPAN</sequence>
<reference evidence="1 2" key="1">
    <citation type="submission" date="2020-08" db="EMBL/GenBank/DDBJ databases">
        <title>Genomic Encyclopedia of Type Strains, Phase IV (KMG-IV): sequencing the most valuable type-strain genomes for metagenomic binning, comparative biology and taxonomic classification.</title>
        <authorList>
            <person name="Goeker M."/>
        </authorList>
    </citation>
    <scope>NUCLEOTIDE SEQUENCE [LARGE SCALE GENOMIC DNA]</scope>
    <source>
        <strain evidence="1 2">DSM 100734</strain>
    </source>
</reference>
<evidence type="ECO:0000313" key="2">
    <source>
        <dbReference type="Proteomes" id="UP000547879"/>
    </source>
</evidence>
<dbReference type="Proteomes" id="UP000547879">
    <property type="component" value="Unassembled WGS sequence"/>
</dbReference>
<keyword evidence="2" id="KW-1185">Reference proteome</keyword>
<proteinExistence type="predicted"/>
<accession>A0A7X0D328</accession>
<evidence type="ECO:0000313" key="1">
    <source>
        <dbReference type="EMBL" id="MBB6166210.1"/>
    </source>
</evidence>
<comment type="caution">
    <text evidence="1">The sequence shown here is derived from an EMBL/GenBank/DDBJ whole genome shotgun (WGS) entry which is preliminary data.</text>
</comment>
<dbReference type="AlphaFoldDB" id="A0A7X0D328"/>